<feature type="region of interest" description="Disordered" evidence="1">
    <location>
        <begin position="1"/>
        <end position="23"/>
    </location>
</feature>
<accession>A0A914WL49</accession>
<organism evidence="2 3">
    <name type="scientific">Plectus sambesii</name>
    <dbReference type="NCBI Taxonomy" id="2011161"/>
    <lineage>
        <taxon>Eukaryota</taxon>
        <taxon>Metazoa</taxon>
        <taxon>Ecdysozoa</taxon>
        <taxon>Nematoda</taxon>
        <taxon>Chromadorea</taxon>
        <taxon>Plectida</taxon>
        <taxon>Plectina</taxon>
        <taxon>Plectoidea</taxon>
        <taxon>Plectidae</taxon>
        <taxon>Plectus</taxon>
    </lineage>
</organism>
<proteinExistence type="predicted"/>
<evidence type="ECO:0000313" key="2">
    <source>
        <dbReference type="Proteomes" id="UP000887566"/>
    </source>
</evidence>
<evidence type="ECO:0000256" key="1">
    <source>
        <dbReference type="SAM" id="MobiDB-lite"/>
    </source>
</evidence>
<sequence>MPSPHFANGKGNELEREKTAKKKTKACNSLCVPDGCRVPRGGETAEWRGRIRRDVTNACVVRPNTPSSLWLRAVFEWIRSISTFIVVIS</sequence>
<evidence type="ECO:0000313" key="3">
    <source>
        <dbReference type="WBParaSite" id="PSAMB.scaffold4454size14541.g24343.t1"/>
    </source>
</evidence>
<keyword evidence="2" id="KW-1185">Reference proteome</keyword>
<dbReference type="Proteomes" id="UP000887566">
    <property type="component" value="Unplaced"/>
</dbReference>
<protein>
    <submittedName>
        <fullName evidence="3">Uncharacterized protein</fullName>
    </submittedName>
</protein>
<reference evidence="3" key="1">
    <citation type="submission" date="2022-11" db="UniProtKB">
        <authorList>
            <consortium name="WormBaseParasite"/>
        </authorList>
    </citation>
    <scope>IDENTIFICATION</scope>
</reference>
<name>A0A914WL49_9BILA</name>
<dbReference type="AlphaFoldDB" id="A0A914WL49"/>
<dbReference type="WBParaSite" id="PSAMB.scaffold4454size14541.g24343.t1">
    <property type="protein sequence ID" value="PSAMB.scaffold4454size14541.g24343.t1"/>
    <property type="gene ID" value="PSAMB.scaffold4454size14541.g24343"/>
</dbReference>